<feature type="compositionally biased region" description="Pro residues" evidence="1">
    <location>
        <begin position="17"/>
        <end position="27"/>
    </location>
</feature>
<organism evidence="2 3">
    <name type="scientific">Lophiostoma macrostomum CBS 122681</name>
    <dbReference type="NCBI Taxonomy" id="1314788"/>
    <lineage>
        <taxon>Eukaryota</taxon>
        <taxon>Fungi</taxon>
        <taxon>Dikarya</taxon>
        <taxon>Ascomycota</taxon>
        <taxon>Pezizomycotina</taxon>
        <taxon>Dothideomycetes</taxon>
        <taxon>Pleosporomycetidae</taxon>
        <taxon>Pleosporales</taxon>
        <taxon>Lophiostomataceae</taxon>
        <taxon>Lophiostoma</taxon>
    </lineage>
</organism>
<feature type="compositionally biased region" description="Polar residues" evidence="1">
    <location>
        <begin position="57"/>
        <end position="66"/>
    </location>
</feature>
<proteinExistence type="predicted"/>
<sequence length="216" mass="24282">MPPQPNPYFSTILNPAPSNPSPPPPTTTPSAIDPTSTTCTPPRPSPSISTTKRPLPSFTSTQQSLQARAKPFTSLSPSATLSNESYESRQRRHNAANILDSVELLIWYSGARNESIAQTRTHYQNVLLGLSDEGERLWREEWDVPVEERVRREGRGVGREFEVMWVGLGEEPGRRLFGVRCVDEDGLRYSGVVYEMCWRVDSRMDSRTVYGARSLI</sequence>
<feature type="compositionally biased region" description="Low complexity" evidence="1">
    <location>
        <begin position="28"/>
        <end position="54"/>
    </location>
</feature>
<feature type="region of interest" description="Disordered" evidence="1">
    <location>
        <begin position="1"/>
        <end position="89"/>
    </location>
</feature>
<name>A0A6A6T5B4_9PLEO</name>
<feature type="compositionally biased region" description="Polar residues" evidence="1">
    <location>
        <begin position="73"/>
        <end position="85"/>
    </location>
</feature>
<accession>A0A6A6T5B4</accession>
<dbReference type="AlphaFoldDB" id="A0A6A6T5B4"/>
<protein>
    <submittedName>
        <fullName evidence="2">Uncharacterized protein</fullName>
    </submittedName>
</protein>
<evidence type="ECO:0000256" key="1">
    <source>
        <dbReference type="SAM" id="MobiDB-lite"/>
    </source>
</evidence>
<keyword evidence="3" id="KW-1185">Reference proteome</keyword>
<dbReference type="EMBL" id="MU004370">
    <property type="protein sequence ID" value="KAF2654093.1"/>
    <property type="molecule type" value="Genomic_DNA"/>
</dbReference>
<dbReference type="Proteomes" id="UP000799324">
    <property type="component" value="Unassembled WGS sequence"/>
</dbReference>
<evidence type="ECO:0000313" key="3">
    <source>
        <dbReference type="Proteomes" id="UP000799324"/>
    </source>
</evidence>
<dbReference type="OrthoDB" id="5372011at2759"/>
<gene>
    <name evidence="2" type="ORF">K491DRAFT_492290</name>
</gene>
<evidence type="ECO:0000313" key="2">
    <source>
        <dbReference type="EMBL" id="KAF2654093.1"/>
    </source>
</evidence>
<reference evidence="2" key="1">
    <citation type="journal article" date="2020" name="Stud. Mycol.">
        <title>101 Dothideomycetes genomes: a test case for predicting lifestyles and emergence of pathogens.</title>
        <authorList>
            <person name="Haridas S."/>
            <person name="Albert R."/>
            <person name="Binder M."/>
            <person name="Bloem J."/>
            <person name="Labutti K."/>
            <person name="Salamov A."/>
            <person name="Andreopoulos B."/>
            <person name="Baker S."/>
            <person name="Barry K."/>
            <person name="Bills G."/>
            <person name="Bluhm B."/>
            <person name="Cannon C."/>
            <person name="Castanera R."/>
            <person name="Culley D."/>
            <person name="Daum C."/>
            <person name="Ezra D."/>
            <person name="Gonzalez J."/>
            <person name="Henrissat B."/>
            <person name="Kuo A."/>
            <person name="Liang C."/>
            <person name="Lipzen A."/>
            <person name="Lutzoni F."/>
            <person name="Magnuson J."/>
            <person name="Mondo S."/>
            <person name="Nolan M."/>
            <person name="Ohm R."/>
            <person name="Pangilinan J."/>
            <person name="Park H.-J."/>
            <person name="Ramirez L."/>
            <person name="Alfaro M."/>
            <person name="Sun H."/>
            <person name="Tritt A."/>
            <person name="Yoshinaga Y."/>
            <person name="Zwiers L.-H."/>
            <person name="Turgeon B."/>
            <person name="Goodwin S."/>
            <person name="Spatafora J."/>
            <person name="Crous P."/>
            <person name="Grigoriev I."/>
        </authorList>
    </citation>
    <scope>NUCLEOTIDE SEQUENCE</scope>
    <source>
        <strain evidence="2">CBS 122681</strain>
    </source>
</reference>